<dbReference type="RefSeq" id="WP_110022977.1">
    <property type="nucleotide sequence ID" value="NZ_PDNZ01000003.1"/>
</dbReference>
<sequence length="117" mass="13382">MDEAIVQEKPTTEGTAKIVYILYLVGLVFGVTAIIGVVMAYINKDDAPDWLKSHYEFQIRTFWIGLLYLFIGIILSFVVIGILVLIFWVVWLIIRCVNGIKFLDQKEAPPNPTGWMF</sequence>
<evidence type="ECO:0008006" key="8">
    <source>
        <dbReference type="Google" id="ProtNLM"/>
    </source>
</evidence>
<dbReference type="OrthoDB" id="5405464at2"/>
<dbReference type="AlphaFoldDB" id="A0A317T722"/>
<protein>
    <recommendedName>
        <fullName evidence="8">DUF4870 domain-containing protein</fullName>
    </recommendedName>
</protein>
<evidence type="ECO:0000313" key="6">
    <source>
        <dbReference type="EMBL" id="PWW82502.1"/>
    </source>
</evidence>
<reference evidence="7" key="1">
    <citation type="submission" date="2017-10" db="EMBL/GenBank/DDBJ databases">
        <authorList>
            <person name="Gaisin V.A."/>
            <person name="Rysina M.S."/>
            <person name="Grouzdev D.S."/>
        </authorList>
    </citation>
    <scope>NUCLEOTIDE SEQUENCE [LARGE SCALE GENOMIC DNA]</scope>
    <source>
        <strain evidence="7">V1</strain>
    </source>
</reference>
<dbReference type="InterPro" id="IPR019109">
    <property type="entry name" value="MamF_MmsF"/>
</dbReference>
<evidence type="ECO:0000256" key="2">
    <source>
        <dbReference type="ARBA" id="ARBA00022692"/>
    </source>
</evidence>
<keyword evidence="2 5" id="KW-0812">Transmembrane</keyword>
<evidence type="ECO:0000256" key="5">
    <source>
        <dbReference type="SAM" id="Phobius"/>
    </source>
</evidence>
<keyword evidence="4 5" id="KW-0472">Membrane</keyword>
<evidence type="ECO:0000256" key="4">
    <source>
        <dbReference type="ARBA" id="ARBA00023136"/>
    </source>
</evidence>
<feature type="transmembrane region" description="Helical" evidence="5">
    <location>
        <begin position="20"/>
        <end position="42"/>
    </location>
</feature>
<dbReference type="EMBL" id="PDNZ01000003">
    <property type="protein sequence ID" value="PWW82502.1"/>
    <property type="molecule type" value="Genomic_DNA"/>
</dbReference>
<proteinExistence type="predicted"/>
<dbReference type="Proteomes" id="UP000246278">
    <property type="component" value="Unassembled WGS sequence"/>
</dbReference>
<evidence type="ECO:0000256" key="3">
    <source>
        <dbReference type="ARBA" id="ARBA00022989"/>
    </source>
</evidence>
<feature type="transmembrane region" description="Helical" evidence="5">
    <location>
        <begin position="62"/>
        <end position="94"/>
    </location>
</feature>
<evidence type="ECO:0000256" key="1">
    <source>
        <dbReference type="ARBA" id="ARBA00004141"/>
    </source>
</evidence>
<dbReference type="Pfam" id="PF09685">
    <property type="entry name" value="MamF_MmsF"/>
    <property type="match status" value="1"/>
</dbReference>
<evidence type="ECO:0000313" key="7">
    <source>
        <dbReference type="Proteomes" id="UP000246278"/>
    </source>
</evidence>
<gene>
    <name evidence="6" type="ORF">CR164_05805</name>
</gene>
<name>A0A317T722_9CHLB</name>
<keyword evidence="3 5" id="KW-1133">Transmembrane helix</keyword>
<comment type="subcellular location">
    <subcellularLocation>
        <location evidence="1">Membrane</location>
        <topology evidence="1">Multi-pass membrane protein</topology>
    </subcellularLocation>
</comment>
<comment type="caution">
    <text evidence="6">The sequence shown here is derived from an EMBL/GenBank/DDBJ whole genome shotgun (WGS) entry which is preliminary data.</text>
</comment>
<organism evidence="6 7">
    <name type="scientific">Prosthecochloris marina</name>
    <dbReference type="NCBI Taxonomy" id="2017681"/>
    <lineage>
        <taxon>Bacteria</taxon>
        <taxon>Pseudomonadati</taxon>
        <taxon>Chlorobiota</taxon>
        <taxon>Chlorobiia</taxon>
        <taxon>Chlorobiales</taxon>
        <taxon>Chlorobiaceae</taxon>
        <taxon>Prosthecochloris</taxon>
    </lineage>
</organism>
<keyword evidence="7" id="KW-1185">Reference proteome</keyword>
<accession>A0A317T722</accession>